<comment type="caution">
    <text evidence="6">The sequence shown here is derived from an EMBL/GenBank/DDBJ whole genome shotgun (WGS) entry which is preliminary data.</text>
</comment>
<dbReference type="PANTHER" id="PTHR47526:SF4">
    <property type="entry name" value="SWIM-TYPE DOMAIN-CONTAINING PROTEIN"/>
    <property type="match status" value="1"/>
</dbReference>
<dbReference type="CDD" id="cd22343">
    <property type="entry name" value="PDDEXK_lambda_exonuclease-like"/>
    <property type="match status" value="1"/>
</dbReference>
<dbReference type="VEuPathDB" id="VectorBase:HLOH_062361"/>
<evidence type="ECO:0000313" key="6">
    <source>
        <dbReference type="EMBL" id="KAH9382563.1"/>
    </source>
</evidence>
<dbReference type="Pfam" id="PF09588">
    <property type="entry name" value="YqaJ"/>
    <property type="match status" value="1"/>
</dbReference>
<dbReference type="GO" id="GO:0008270">
    <property type="term" value="F:zinc ion binding"/>
    <property type="evidence" value="ECO:0007669"/>
    <property type="project" value="UniProtKB-KW"/>
</dbReference>
<gene>
    <name evidence="6" type="ORF">HPB48_011989</name>
</gene>
<dbReference type="InterPro" id="IPR011335">
    <property type="entry name" value="Restrct_endonuc-II-like"/>
</dbReference>
<organism evidence="6 7">
    <name type="scientific">Haemaphysalis longicornis</name>
    <name type="common">Bush tick</name>
    <dbReference type="NCBI Taxonomy" id="44386"/>
    <lineage>
        <taxon>Eukaryota</taxon>
        <taxon>Metazoa</taxon>
        <taxon>Ecdysozoa</taxon>
        <taxon>Arthropoda</taxon>
        <taxon>Chelicerata</taxon>
        <taxon>Arachnida</taxon>
        <taxon>Acari</taxon>
        <taxon>Parasitiformes</taxon>
        <taxon>Ixodida</taxon>
        <taxon>Ixodoidea</taxon>
        <taxon>Ixodidae</taxon>
        <taxon>Haemaphysalinae</taxon>
        <taxon>Haemaphysalis</taxon>
    </lineage>
</organism>
<evidence type="ECO:0000313" key="7">
    <source>
        <dbReference type="Proteomes" id="UP000821853"/>
    </source>
</evidence>
<dbReference type="SMART" id="SM00249">
    <property type="entry name" value="PHD"/>
    <property type="match status" value="1"/>
</dbReference>
<evidence type="ECO:0000256" key="4">
    <source>
        <dbReference type="PROSITE-ProRule" id="PRU00146"/>
    </source>
</evidence>
<sequence>MRKGAPTRRGVRLKNATSCTEKNNIWLPTYVEKVQFKRLKEINFASAKGKKRQLEDMIDGAPTKKATKKRFDVPPASPAEMEHLCSVFERSGVVPAIFSVLPGHSNAFKEPVPKQQAHLRNLYSDDALADGLDTLVDKASKYLSTLCVSDETVKLVESKTKNQNNSPDWYLYRAGRVTASVMKSVCRTAPGDPSLSLLKSICYPEKSLKTPAIAWGLEHERDALKTYEDQYKQKHDDFKCSRSGLHLSASYPFAGATPDAMISCSCCGKGVAEVKCPYLLRDATSFTEARSCLTEINGTLQLPKQHEYYYQVQAQMTICRVEYCDFIVWAPNLFHVQRIKRDSHFCDQMFATAREFFVKAILPELFSKFFTRQQRAAEKVLPAADVYCFCQGPETGKMIACDNPSCTFKWFHFSCVGITRAPKAKKWHCPQCKQDKEN</sequence>
<dbReference type="CDD" id="cd15505">
    <property type="entry name" value="PHD_ING"/>
    <property type="match status" value="1"/>
</dbReference>
<dbReference type="Gene3D" id="3.90.320.10">
    <property type="match status" value="1"/>
</dbReference>
<dbReference type="InterPro" id="IPR019080">
    <property type="entry name" value="YqaJ_viral_recombinase"/>
</dbReference>
<evidence type="ECO:0000256" key="3">
    <source>
        <dbReference type="ARBA" id="ARBA00022833"/>
    </source>
</evidence>
<dbReference type="Proteomes" id="UP000821853">
    <property type="component" value="Chromosome 9"/>
</dbReference>
<dbReference type="EMBL" id="JABSTR010000011">
    <property type="protein sequence ID" value="KAH9382563.1"/>
    <property type="molecule type" value="Genomic_DNA"/>
</dbReference>
<dbReference type="PROSITE" id="PS50016">
    <property type="entry name" value="ZF_PHD_2"/>
    <property type="match status" value="1"/>
</dbReference>
<evidence type="ECO:0000259" key="5">
    <source>
        <dbReference type="PROSITE" id="PS50016"/>
    </source>
</evidence>
<dbReference type="Gene3D" id="3.30.40.10">
    <property type="entry name" value="Zinc/RING finger domain, C3HC4 (zinc finger)"/>
    <property type="match status" value="1"/>
</dbReference>
<dbReference type="PROSITE" id="PS01359">
    <property type="entry name" value="ZF_PHD_1"/>
    <property type="match status" value="1"/>
</dbReference>
<dbReference type="AlphaFoldDB" id="A0A9J6H5H2"/>
<reference evidence="6 7" key="1">
    <citation type="journal article" date="2020" name="Cell">
        <title>Large-Scale Comparative Analyses of Tick Genomes Elucidate Their Genetic Diversity and Vector Capacities.</title>
        <authorList>
            <consortium name="Tick Genome and Microbiome Consortium (TIGMIC)"/>
            <person name="Jia N."/>
            <person name="Wang J."/>
            <person name="Shi W."/>
            <person name="Du L."/>
            <person name="Sun Y."/>
            <person name="Zhan W."/>
            <person name="Jiang J.F."/>
            <person name="Wang Q."/>
            <person name="Zhang B."/>
            <person name="Ji P."/>
            <person name="Bell-Sakyi L."/>
            <person name="Cui X.M."/>
            <person name="Yuan T.T."/>
            <person name="Jiang B.G."/>
            <person name="Yang W.F."/>
            <person name="Lam T.T."/>
            <person name="Chang Q.C."/>
            <person name="Ding S.J."/>
            <person name="Wang X.J."/>
            <person name="Zhu J.G."/>
            <person name="Ruan X.D."/>
            <person name="Zhao L."/>
            <person name="Wei J.T."/>
            <person name="Ye R.Z."/>
            <person name="Que T.C."/>
            <person name="Du C.H."/>
            <person name="Zhou Y.H."/>
            <person name="Cheng J.X."/>
            <person name="Dai P.F."/>
            <person name="Guo W.B."/>
            <person name="Han X.H."/>
            <person name="Huang E.J."/>
            <person name="Li L.F."/>
            <person name="Wei W."/>
            <person name="Gao Y.C."/>
            <person name="Liu J.Z."/>
            <person name="Shao H.Z."/>
            <person name="Wang X."/>
            <person name="Wang C.C."/>
            <person name="Yang T.C."/>
            <person name="Huo Q.B."/>
            <person name="Li W."/>
            <person name="Chen H.Y."/>
            <person name="Chen S.E."/>
            <person name="Zhou L.G."/>
            <person name="Ni X.B."/>
            <person name="Tian J.H."/>
            <person name="Sheng Y."/>
            <person name="Liu T."/>
            <person name="Pan Y.S."/>
            <person name="Xia L.Y."/>
            <person name="Li J."/>
            <person name="Zhao F."/>
            <person name="Cao W.C."/>
        </authorList>
    </citation>
    <scope>NUCLEOTIDE SEQUENCE [LARGE SCALE GENOMIC DNA]</scope>
    <source>
        <strain evidence="6">HaeL-2018</strain>
    </source>
</reference>
<keyword evidence="7" id="KW-1185">Reference proteome</keyword>
<evidence type="ECO:0000256" key="2">
    <source>
        <dbReference type="ARBA" id="ARBA00022771"/>
    </source>
</evidence>
<keyword evidence="1" id="KW-0479">Metal-binding</keyword>
<evidence type="ECO:0000256" key="1">
    <source>
        <dbReference type="ARBA" id="ARBA00022723"/>
    </source>
</evidence>
<name>A0A9J6H5H2_HAELO</name>
<dbReference type="GO" id="GO:0006281">
    <property type="term" value="P:DNA repair"/>
    <property type="evidence" value="ECO:0007669"/>
    <property type="project" value="UniProtKB-ARBA"/>
</dbReference>
<dbReference type="InterPro" id="IPR001965">
    <property type="entry name" value="Znf_PHD"/>
</dbReference>
<dbReference type="PANTHER" id="PTHR47526">
    <property type="entry name" value="ATP-DEPENDENT DNA HELICASE"/>
    <property type="match status" value="1"/>
</dbReference>
<feature type="domain" description="PHD-type" evidence="5">
    <location>
        <begin position="385"/>
        <end position="435"/>
    </location>
</feature>
<dbReference type="InterPro" id="IPR019786">
    <property type="entry name" value="Zinc_finger_PHD-type_CS"/>
</dbReference>
<dbReference type="SUPFAM" id="SSF52980">
    <property type="entry name" value="Restriction endonuclease-like"/>
    <property type="match status" value="1"/>
</dbReference>
<keyword evidence="3" id="KW-0862">Zinc</keyword>
<dbReference type="OrthoDB" id="6490891at2759"/>
<dbReference type="SUPFAM" id="SSF57903">
    <property type="entry name" value="FYVE/PHD zinc finger"/>
    <property type="match status" value="1"/>
</dbReference>
<dbReference type="InterPro" id="IPR013083">
    <property type="entry name" value="Znf_RING/FYVE/PHD"/>
</dbReference>
<dbReference type="Pfam" id="PF00628">
    <property type="entry name" value="PHD"/>
    <property type="match status" value="1"/>
</dbReference>
<dbReference type="OMA" id="THENEAK"/>
<dbReference type="InterPro" id="IPR011604">
    <property type="entry name" value="PDDEXK-like_dom_sf"/>
</dbReference>
<dbReference type="InterPro" id="IPR019787">
    <property type="entry name" value="Znf_PHD-finger"/>
</dbReference>
<accession>A0A9J6H5H2</accession>
<dbReference type="InterPro" id="IPR011011">
    <property type="entry name" value="Znf_FYVE_PHD"/>
</dbReference>
<keyword evidence="2 4" id="KW-0863">Zinc-finger</keyword>
<protein>
    <recommendedName>
        <fullName evidence="5">PHD-type domain-containing protein</fullName>
    </recommendedName>
</protein>
<proteinExistence type="predicted"/>